<evidence type="ECO:0000256" key="2">
    <source>
        <dbReference type="ARBA" id="ARBA00010211"/>
    </source>
</evidence>
<reference evidence="13 14" key="1">
    <citation type="journal article" date="2024" name="IMA Fungus">
        <title>IMA Genome - F19 : A genome assembly and annotation guide to empower mycologists, including annotated draft genome sequences of Ceratocystis pirilliformis, Diaporthe australafricana, Fusarium ophioides, Paecilomyces lecythidis, and Sporothrix stenoceras.</title>
        <authorList>
            <person name="Aylward J."/>
            <person name="Wilson A.M."/>
            <person name="Visagie C.M."/>
            <person name="Spraker J."/>
            <person name="Barnes I."/>
            <person name="Buitendag C."/>
            <person name="Ceriani C."/>
            <person name="Del Mar Angel L."/>
            <person name="du Plessis D."/>
            <person name="Fuchs T."/>
            <person name="Gasser K."/>
            <person name="Kramer D."/>
            <person name="Li W."/>
            <person name="Munsamy K."/>
            <person name="Piso A."/>
            <person name="Price J.L."/>
            <person name="Sonnekus B."/>
            <person name="Thomas C."/>
            <person name="van der Nest A."/>
            <person name="van Dijk A."/>
            <person name="van Heerden A."/>
            <person name="van Vuuren N."/>
            <person name="Yilmaz N."/>
            <person name="Duong T.A."/>
            <person name="van der Merwe N.A."/>
            <person name="Wingfield M.J."/>
            <person name="Wingfield B.D."/>
        </authorList>
    </citation>
    <scope>NUCLEOTIDE SEQUENCE [LARGE SCALE GENOMIC DNA]</scope>
    <source>
        <strain evidence="13 14">CMW 5346</strain>
    </source>
</reference>
<keyword evidence="8 10" id="KW-0828">Tyrosine catabolism</keyword>
<evidence type="ECO:0000256" key="5">
    <source>
        <dbReference type="ARBA" id="ARBA00022801"/>
    </source>
</evidence>
<dbReference type="Gene3D" id="3.90.850.10">
    <property type="entry name" value="Fumarylacetoacetase-like, C-terminal domain"/>
    <property type="match status" value="1"/>
</dbReference>
<comment type="caution">
    <text evidence="13">The sequence shown here is derived from an EMBL/GenBank/DDBJ whole genome shotgun (WGS) entry which is preliminary data.</text>
</comment>
<keyword evidence="4 10" id="KW-0479">Metal-binding</keyword>
<dbReference type="EMBL" id="JAWCUI010000056">
    <property type="protein sequence ID" value="KAL1891086.1"/>
    <property type="molecule type" value="Genomic_DNA"/>
</dbReference>
<evidence type="ECO:0000256" key="9">
    <source>
        <dbReference type="ARBA" id="ARBA00023232"/>
    </source>
</evidence>
<comment type="pathway">
    <text evidence="1 10">Amino-acid degradation; L-phenylalanine degradation; acetoacetate and fumarate from L-phenylalanine: step 6/6.</text>
</comment>
<evidence type="ECO:0000256" key="4">
    <source>
        <dbReference type="ARBA" id="ARBA00022723"/>
    </source>
</evidence>
<comment type="cofactor">
    <cofactor evidence="10">
        <name>Mg(2+)</name>
        <dbReference type="ChEBI" id="CHEBI:18420"/>
    </cofactor>
    <cofactor evidence="10">
        <name>Ca(2+)</name>
        <dbReference type="ChEBI" id="CHEBI:29108"/>
    </cofactor>
</comment>
<evidence type="ECO:0000259" key="11">
    <source>
        <dbReference type="Pfam" id="PF01557"/>
    </source>
</evidence>
<evidence type="ECO:0000256" key="1">
    <source>
        <dbReference type="ARBA" id="ARBA00004782"/>
    </source>
</evidence>
<evidence type="ECO:0000256" key="6">
    <source>
        <dbReference type="ARBA" id="ARBA00022837"/>
    </source>
</evidence>
<evidence type="ECO:0000256" key="7">
    <source>
        <dbReference type="ARBA" id="ARBA00022842"/>
    </source>
</evidence>
<organism evidence="13 14">
    <name type="scientific">Sporothrix stenoceras</name>
    <dbReference type="NCBI Taxonomy" id="5173"/>
    <lineage>
        <taxon>Eukaryota</taxon>
        <taxon>Fungi</taxon>
        <taxon>Dikarya</taxon>
        <taxon>Ascomycota</taxon>
        <taxon>Pezizomycotina</taxon>
        <taxon>Sordariomycetes</taxon>
        <taxon>Sordariomycetidae</taxon>
        <taxon>Ophiostomatales</taxon>
        <taxon>Ophiostomataceae</taxon>
        <taxon>Sporothrix</taxon>
    </lineage>
</organism>
<dbReference type="InterPro" id="IPR036462">
    <property type="entry name" value="Fumarylacetoacetase_N_sf"/>
</dbReference>
<evidence type="ECO:0000259" key="12">
    <source>
        <dbReference type="Pfam" id="PF09298"/>
    </source>
</evidence>
<evidence type="ECO:0000256" key="10">
    <source>
        <dbReference type="RuleBase" id="RU366008"/>
    </source>
</evidence>
<dbReference type="Gene3D" id="2.30.30.230">
    <property type="entry name" value="Fumarylacetoacetase, N-terminal domain"/>
    <property type="match status" value="1"/>
</dbReference>
<dbReference type="Proteomes" id="UP001583186">
    <property type="component" value="Unassembled WGS sequence"/>
</dbReference>
<dbReference type="SUPFAM" id="SSF63433">
    <property type="entry name" value="Fumarylacetoacetate hydrolase, FAH, N-terminal domain"/>
    <property type="match status" value="1"/>
</dbReference>
<dbReference type="InterPro" id="IPR036663">
    <property type="entry name" value="Fumarylacetoacetase_C_sf"/>
</dbReference>
<dbReference type="InterPro" id="IPR011234">
    <property type="entry name" value="Fumarylacetoacetase-like_C"/>
</dbReference>
<keyword evidence="7 10" id="KW-0460">Magnesium</keyword>
<evidence type="ECO:0000256" key="8">
    <source>
        <dbReference type="ARBA" id="ARBA00022878"/>
    </source>
</evidence>
<gene>
    <name evidence="13" type="ORF">Sste5346_007912</name>
</gene>
<evidence type="ECO:0000313" key="14">
    <source>
        <dbReference type="Proteomes" id="UP001583186"/>
    </source>
</evidence>
<dbReference type="Pfam" id="PF01557">
    <property type="entry name" value="FAA_hydrolase"/>
    <property type="match status" value="1"/>
</dbReference>
<feature type="domain" description="Fumarylacetoacetase N-terminal" evidence="12">
    <location>
        <begin position="16"/>
        <end position="113"/>
    </location>
</feature>
<name>A0ABR3YT60_9PEZI</name>
<dbReference type="SUPFAM" id="SSF56529">
    <property type="entry name" value="FAH"/>
    <property type="match status" value="1"/>
</dbReference>
<feature type="domain" description="Fumarylacetoacetase-like C-terminal" evidence="11">
    <location>
        <begin position="119"/>
        <end position="386"/>
    </location>
</feature>
<keyword evidence="6 10" id="KW-0106">Calcium</keyword>
<dbReference type="Pfam" id="PF09298">
    <property type="entry name" value="FAA_hydrolase_N"/>
    <property type="match status" value="1"/>
</dbReference>
<dbReference type="InterPro" id="IPR015377">
    <property type="entry name" value="Fumarylacetoacetase_N"/>
</dbReference>
<accession>A0ABR3YT60</accession>
<dbReference type="PANTHER" id="PTHR43069:SF5">
    <property type="entry name" value="FUMARYLACETOACETASE"/>
    <property type="match status" value="1"/>
</dbReference>
<evidence type="ECO:0000256" key="3">
    <source>
        <dbReference type="ARBA" id="ARBA00012094"/>
    </source>
</evidence>
<keyword evidence="9 10" id="KW-0585">Phenylalanine catabolism</keyword>
<keyword evidence="5 10" id="KW-0378">Hydrolase</keyword>
<dbReference type="InterPro" id="IPR005959">
    <property type="entry name" value="Fumarylacetoacetase"/>
</dbReference>
<sequence>MAPSAPDYADHFSDRNIPFGIASSDSHPKPQAATRIGNSVIFLADLANAGAFVTGLPDGVFAESTLNSFAALPQSVHIAVRQTVRTRWREGGGVSQLPPGSVEDITAVTMHLPVQVSDFADFSCSLEHVQNAGRIIIKDGTPPPGFFHFPIAYQGRASSVVVSGTPIERPIGQFRDRSTTPPTIVAGPSRQMDYEMEFAAVVGQPLPMRQRLSAADANKHIFGFVVLNDWSSRDIQGFEMMPLGPCNGKSSGTTISPWIVTVDALAPFVTETVARVNDTPVQPWLADPSKTTYDIQMSVDIGSTTVGTANVSSLYWSVRQMVAHIVSAGAPLRTGDILATGTVSESGAGHHGCLLESTEGGTQPVSLKDGTTRSFLQDGDVVRMSAIAGPADSGVGWGDCSGEVVPAREW</sequence>
<comment type="similarity">
    <text evidence="2 10">Belongs to the FAH family.</text>
</comment>
<evidence type="ECO:0000313" key="13">
    <source>
        <dbReference type="EMBL" id="KAL1891086.1"/>
    </source>
</evidence>
<dbReference type="EC" id="3.7.1.2" evidence="3 10"/>
<comment type="catalytic activity">
    <reaction evidence="10">
        <text>4-fumarylacetoacetate + H2O = acetoacetate + fumarate + H(+)</text>
        <dbReference type="Rhea" id="RHEA:10244"/>
        <dbReference type="ChEBI" id="CHEBI:13705"/>
        <dbReference type="ChEBI" id="CHEBI:15377"/>
        <dbReference type="ChEBI" id="CHEBI:15378"/>
        <dbReference type="ChEBI" id="CHEBI:18034"/>
        <dbReference type="ChEBI" id="CHEBI:29806"/>
        <dbReference type="EC" id="3.7.1.2"/>
    </reaction>
</comment>
<proteinExistence type="inferred from homology"/>
<protein>
    <recommendedName>
        <fullName evidence="3 10">Fumarylacetoacetase</fullName>
        <ecNumber evidence="3 10">3.7.1.2</ecNumber>
    </recommendedName>
    <alternativeName>
        <fullName evidence="10">Fumarylacetoacetate hydrolase</fullName>
    </alternativeName>
</protein>
<keyword evidence="14" id="KW-1185">Reference proteome</keyword>
<dbReference type="PANTHER" id="PTHR43069">
    <property type="entry name" value="FUMARYLACETOACETASE"/>
    <property type="match status" value="1"/>
</dbReference>